<protein>
    <recommendedName>
        <fullName evidence="4">Spermatogenesis associated 7</fullName>
    </recommendedName>
</protein>
<reference evidence="2" key="2">
    <citation type="submission" date="2025-09" db="UniProtKB">
        <authorList>
            <consortium name="Ensembl"/>
        </authorList>
    </citation>
    <scope>IDENTIFICATION</scope>
</reference>
<dbReference type="GO" id="GO:0120200">
    <property type="term" value="C:rod photoreceptor outer segment"/>
    <property type="evidence" value="ECO:0007669"/>
    <property type="project" value="TreeGrafter"/>
</dbReference>
<dbReference type="GO" id="GO:0045494">
    <property type="term" value="P:photoreceptor cell maintenance"/>
    <property type="evidence" value="ECO:0007669"/>
    <property type="project" value="TreeGrafter"/>
</dbReference>
<dbReference type="InterPro" id="IPR029357">
    <property type="entry name" value="SPATA7"/>
</dbReference>
<dbReference type="Pfam" id="PF15244">
    <property type="entry name" value="HSD3"/>
    <property type="match status" value="1"/>
</dbReference>
<dbReference type="RefSeq" id="XP_020469623.1">
    <property type="nucleotide sequence ID" value="XM_020613967.1"/>
</dbReference>
<dbReference type="PANTHER" id="PTHR14917:SF4">
    <property type="entry name" value="SPERMATOGENESIS-ASSOCIATED 7"/>
    <property type="match status" value="1"/>
</dbReference>
<dbReference type="GO" id="GO:0036064">
    <property type="term" value="C:ciliary basal body"/>
    <property type="evidence" value="ECO:0007669"/>
    <property type="project" value="TreeGrafter"/>
</dbReference>
<dbReference type="GO" id="GO:0120206">
    <property type="term" value="C:photoreceptor distal connecting cilium"/>
    <property type="evidence" value="ECO:0007669"/>
    <property type="project" value="TreeGrafter"/>
</dbReference>
<dbReference type="Proteomes" id="UP000261600">
    <property type="component" value="Unplaced"/>
</dbReference>
<dbReference type="GO" id="GO:0000226">
    <property type="term" value="P:microtubule cytoskeleton organization"/>
    <property type="evidence" value="ECO:0007669"/>
    <property type="project" value="TreeGrafter"/>
</dbReference>
<name>A0A3Q3JTV2_MONAL</name>
<dbReference type="AlphaFoldDB" id="A0A3Q3JTV2"/>
<feature type="compositionally biased region" description="Polar residues" evidence="1">
    <location>
        <begin position="491"/>
        <end position="508"/>
    </location>
</feature>
<organism evidence="2 3">
    <name type="scientific">Monopterus albus</name>
    <name type="common">Swamp eel</name>
    <dbReference type="NCBI Taxonomy" id="43700"/>
    <lineage>
        <taxon>Eukaryota</taxon>
        <taxon>Metazoa</taxon>
        <taxon>Chordata</taxon>
        <taxon>Craniata</taxon>
        <taxon>Vertebrata</taxon>
        <taxon>Euteleostomi</taxon>
        <taxon>Actinopterygii</taxon>
        <taxon>Neopterygii</taxon>
        <taxon>Teleostei</taxon>
        <taxon>Neoteleostei</taxon>
        <taxon>Acanthomorphata</taxon>
        <taxon>Anabantaria</taxon>
        <taxon>Synbranchiformes</taxon>
        <taxon>Synbranchidae</taxon>
        <taxon>Monopterus</taxon>
    </lineage>
</organism>
<dbReference type="PANTHER" id="PTHR14917">
    <property type="entry name" value="SPERMATOGENESIS-ASSOCIATED PROTEIN 7"/>
    <property type="match status" value="1"/>
</dbReference>
<feature type="region of interest" description="Disordered" evidence="1">
    <location>
        <begin position="17"/>
        <end position="41"/>
    </location>
</feature>
<evidence type="ECO:0000313" key="3">
    <source>
        <dbReference type="Proteomes" id="UP000261600"/>
    </source>
</evidence>
<feature type="region of interest" description="Disordered" evidence="1">
    <location>
        <begin position="476"/>
        <end position="509"/>
    </location>
</feature>
<sequence>MGYAECGIIMNSRIGSVSSGLGGRPDMRGQSRKSSPFCPRSSGKLAQSIIKDHMVSHYKKVYSAKAAIDASVPQSLIHSVKYNDQIRQDRLGKGGRPQSAHSLSQRNTRASCSSAQSRLSVQYDDSPYLCSGSSVVSSQRFNTSFHAKEIVYPSCKVSPQNQSHRTHPASEIQFRNPQAALHRKESECSLEASGDQNCYKTFQDPVQKTYGGDLLQKHCQHFTQDKPFTPKTLKSDKSSYLSKYRYYRAPQKKPTQDCTNSRLMRHETDHGSTTTKDFDEPSQGFNTGHNWSEKEFNDTHCSASRQQSRANKSRDHFFFDSPSRVSPEHGKFPVMKTESAEEEELMYLEFISAVTEDILSRDHISDRVLHRVIERHIDMNLHLLDEGKMRHLLEVLCKAFEEPINISTFSTDLEKKENDLLDTLLPHLDSGWKQMKTKEDNDLFPYVSLIKSCDSPDYTDALSVFTPLGSPKRTALLTKNNEKDEEDNIQEKSTGSPRLSEQVTSNTGIGEDVLHQNQISISATNKEISNENHEYATITTDEGFHQDQAEVSYSGQSKELEDLGRSLSASLHVSNNTECNNVDTASERHTNVFASVSDDDF</sequence>
<dbReference type="GO" id="GO:0005930">
    <property type="term" value="C:axoneme"/>
    <property type="evidence" value="ECO:0007669"/>
    <property type="project" value="TreeGrafter"/>
</dbReference>
<dbReference type="KEGG" id="malb:109968001"/>
<dbReference type="STRING" id="43700.ENSMALP00000023459"/>
<dbReference type="GeneID" id="109968001"/>
<evidence type="ECO:0000313" key="2">
    <source>
        <dbReference type="Ensembl" id="ENSMALP00000023459.1"/>
    </source>
</evidence>
<accession>A0A3Q3JTV2</accession>
<proteinExistence type="predicted"/>
<keyword evidence="3" id="KW-1185">Reference proteome</keyword>
<dbReference type="Ensembl" id="ENSMALT00000023908.1">
    <property type="protein sequence ID" value="ENSMALP00000023459.1"/>
    <property type="gene ID" value="ENSMALG00000016359.1"/>
</dbReference>
<feature type="region of interest" description="Disordered" evidence="1">
    <location>
        <begin position="251"/>
        <end position="291"/>
    </location>
</feature>
<feature type="region of interest" description="Disordered" evidence="1">
    <location>
        <begin position="89"/>
        <end position="111"/>
    </location>
</feature>
<evidence type="ECO:0000256" key="1">
    <source>
        <dbReference type="SAM" id="MobiDB-lite"/>
    </source>
</evidence>
<reference evidence="2" key="1">
    <citation type="submission" date="2025-08" db="UniProtKB">
        <authorList>
            <consortium name="Ensembl"/>
        </authorList>
    </citation>
    <scope>IDENTIFICATION</scope>
</reference>
<evidence type="ECO:0008006" key="4">
    <source>
        <dbReference type="Google" id="ProtNLM"/>
    </source>
</evidence>
<dbReference type="OrthoDB" id="6263678at2759"/>
<feature type="compositionally biased region" description="Polar residues" evidence="1">
    <location>
        <begin position="99"/>
        <end position="111"/>
    </location>
</feature>
<dbReference type="CTD" id="55812"/>